<evidence type="ECO:0000313" key="3">
    <source>
        <dbReference type="EMBL" id="GMR43943.1"/>
    </source>
</evidence>
<dbReference type="Proteomes" id="UP001328107">
    <property type="component" value="Unassembled WGS sequence"/>
</dbReference>
<evidence type="ECO:0000256" key="1">
    <source>
        <dbReference type="SAM" id="Coils"/>
    </source>
</evidence>
<feature type="compositionally biased region" description="Basic and acidic residues" evidence="2">
    <location>
        <begin position="72"/>
        <end position="85"/>
    </location>
</feature>
<reference evidence="4" key="1">
    <citation type="submission" date="2022-10" db="EMBL/GenBank/DDBJ databases">
        <title>Genome assembly of Pristionchus species.</title>
        <authorList>
            <person name="Yoshida K."/>
            <person name="Sommer R.J."/>
        </authorList>
    </citation>
    <scope>NUCLEOTIDE SEQUENCE [LARGE SCALE GENOMIC DNA]</scope>
    <source>
        <strain evidence="4">RS5460</strain>
    </source>
</reference>
<keyword evidence="1" id="KW-0175">Coiled coil</keyword>
<proteinExistence type="predicted"/>
<evidence type="ECO:0000313" key="4">
    <source>
        <dbReference type="Proteomes" id="UP001328107"/>
    </source>
</evidence>
<comment type="caution">
    <text evidence="3">The sequence shown here is derived from an EMBL/GenBank/DDBJ whole genome shotgun (WGS) entry which is preliminary data.</text>
</comment>
<keyword evidence="4" id="KW-1185">Reference proteome</keyword>
<protein>
    <submittedName>
        <fullName evidence="3">Uncharacterized protein</fullName>
    </submittedName>
</protein>
<sequence>MREMEGIMPTLEIEDRTEIHNQIRHLQSEADKYKNLSINVMTEMARMKEEWEERMAAQQRQFEQQLKEQKEALVGRTTDSGRLDETTDSSESSVSLADGQTEKCPKTISMRHPLHIDFVCETCKGASIRQRILTARTKQTHAA</sequence>
<dbReference type="EMBL" id="BTRK01000003">
    <property type="protein sequence ID" value="GMR43943.1"/>
    <property type="molecule type" value="Genomic_DNA"/>
</dbReference>
<gene>
    <name evidence="3" type="ORF">PMAYCL1PPCAC_14138</name>
</gene>
<dbReference type="AlphaFoldDB" id="A0AAN4ZMG9"/>
<organism evidence="3 4">
    <name type="scientific">Pristionchus mayeri</name>
    <dbReference type="NCBI Taxonomy" id="1317129"/>
    <lineage>
        <taxon>Eukaryota</taxon>
        <taxon>Metazoa</taxon>
        <taxon>Ecdysozoa</taxon>
        <taxon>Nematoda</taxon>
        <taxon>Chromadorea</taxon>
        <taxon>Rhabditida</taxon>
        <taxon>Rhabditina</taxon>
        <taxon>Diplogasteromorpha</taxon>
        <taxon>Diplogasteroidea</taxon>
        <taxon>Neodiplogasteridae</taxon>
        <taxon>Pristionchus</taxon>
    </lineage>
</organism>
<name>A0AAN4ZMG9_9BILA</name>
<evidence type="ECO:0000256" key="2">
    <source>
        <dbReference type="SAM" id="MobiDB-lite"/>
    </source>
</evidence>
<feature type="coiled-coil region" evidence="1">
    <location>
        <begin position="16"/>
        <end position="72"/>
    </location>
</feature>
<accession>A0AAN4ZMG9</accession>
<feature type="non-terminal residue" evidence="3">
    <location>
        <position position="143"/>
    </location>
</feature>
<feature type="region of interest" description="Disordered" evidence="2">
    <location>
        <begin position="72"/>
        <end position="103"/>
    </location>
</feature>